<dbReference type="EMBL" id="JBIMZQ010000007">
    <property type="protein sequence ID" value="KAL3670115.1"/>
    <property type="molecule type" value="Genomic_DNA"/>
</dbReference>
<dbReference type="Proteomes" id="UP001632037">
    <property type="component" value="Unassembled WGS sequence"/>
</dbReference>
<evidence type="ECO:0000313" key="2">
    <source>
        <dbReference type="Proteomes" id="UP001632037"/>
    </source>
</evidence>
<name>A0ABD3FWQ9_9STRA</name>
<proteinExistence type="predicted"/>
<dbReference type="AlphaFoldDB" id="A0ABD3FWQ9"/>
<comment type="caution">
    <text evidence="1">The sequence shown here is derived from an EMBL/GenBank/DDBJ whole genome shotgun (WGS) entry which is preliminary data.</text>
</comment>
<sequence>MVNQGLNQTHPMDLNQEKGRYCRKASHVITIGAHSFLKLVMHERGERTLVCSTGRRSSGLEFLVCALCCVWQSRVI</sequence>
<keyword evidence="2" id="KW-1185">Reference proteome</keyword>
<evidence type="ECO:0000313" key="1">
    <source>
        <dbReference type="EMBL" id="KAL3670115.1"/>
    </source>
</evidence>
<organism evidence="1 2">
    <name type="scientific">Phytophthora oleae</name>
    <dbReference type="NCBI Taxonomy" id="2107226"/>
    <lineage>
        <taxon>Eukaryota</taxon>
        <taxon>Sar</taxon>
        <taxon>Stramenopiles</taxon>
        <taxon>Oomycota</taxon>
        <taxon>Peronosporomycetes</taxon>
        <taxon>Peronosporales</taxon>
        <taxon>Peronosporaceae</taxon>
        <taxon>Phytophthora</taxon>
    </lineage>
</organism>
<protein>
    <submittedName>
        <fullName evidence="1">Uncharacterized protein</fullName>
    </submittedName>
</protein>
<accession>A0ABD3FWQ9</accession>
<gene>
    <name evidence="1" type="ORF">V7S43_004431</name>
</gene>
<reference evidence="1 2" key="1">
    <citation type="submission" date="2024-09" db="EMBL/GenBank/DDBJ databases">
        <title>Genome sequencing and assembly of Phytophthora oleae, isolate VK10A, causative agent of rot of olive drupes.</title>
        <authorList>
            <person name="Conti Taguali S."/>
            <person name="Riolo M."/>
            <person name="La Spada F."/>
            <person name="Cacciola S.O."/>
            <person name="Dionisio G."/>
        </authorList>
    </citation>
    <scope>NUCLEOTIDE SEQUENCE [LARGE SCALE GENOMIC DNA]</scope>
    <source>
        <strain evidence="1 2">VK10A</strain>
    </source>
</reference>